<dbReference type="Proteomes" id="UP000076727">
    <property type="component" value="Unassembled WGS sequence"/>
</dbReference>
<protein>
    <submittedName>
        <fullName evidence="1">Uncharacterized protein</fullName>
    </submittedName>
</protein>
<gene>
    <name evidence="1" type="ORF">DAEQUDRAFT_41919</name>
</gene>
<evidence type="ECO:0000313" key="2">
    <source>
        <dbReference type="Proteomes" id="UP000076727"/>
    </source>
</evidence>
<sequence>MYSYKQLTYRQGCACIARDLRSRHLAQRTWSGALHQDFTLVFGDKTRKRFVRIPLRGQQTSISPVSESHPCLGLSSRIFNPRSILSKGCDRSPSVNKIYIVRRTLLLLIGRQPLRCDTEDSPPPPPFTIIRRHALLCDGRPTRFYLFRGGHIGPG</sequence>
<dbReference type="EMBL" id="KV429133">
    <property type="protein sequence ID" value="KZT64300.1"/>
    <property type="molecule type" value="Genomic_DNA"/>
</dbReference>
<name>A0A165LE78_9APHY</name>
<accession>A0A165LE78</accession>
<organism evidence="1 2">
    <name type="scientific">Daedalea quercina L-15889</name>
    <dbReference type="NCBI Taxonomy" id="1314783"/>
    <lineage>
        <taxon>Eukaryota</taxon>
        <taxon>Fungi</taxon>
        <taxon>Dikarya</taxon>
        <taxon>Basidiomycota</taxon>
        <taxon>Agaricomycotina</taxon>
        <taxon>Agaricomycetes</taxon>
        <taxon>Polyporales</taxon>
        <taxon>Fomitopsis</taxon>
    </lineage>
</organism>
<proteinExistence type="predicted"/>
<dbReference type="AlphaFoldDB" id="A0A165LE78"/>
<reference evidence="1 2" key="1">
    <citation type="journal article" date="2016" name="Mol. Biol. Evol.">
        <title>Comparative Genomics of Early-Diverging Mushroom-Forming Fungi Provides Insights into the Origins of Lignocellulose Decay Capabilities.</title>
        <authorList>
            <person name="Nagy L.G."/>
            <person name="Riley R."/>
            <person name="Tritt A."/>
            <person name="Adam C."/>
            <person name="Daum C."/>
            <person name="Floudas D."/>
            <person name="Sun H."/>
            <person name="Yadav J.S."/>
            <person name="Pangilinan J."/>
            <person name="Larsson K.H."/>
            <person name="Matsuura K."/>
            <person name="Barry K."/>
            <person name="Labutti K."/>
            <person name="Kuo R."/>
            <person name="Ohm R.A."/>
            <person name="Bhattacharya S.S."/>
            <person name="Shirouzu T."/>
            <person name="Yoshinaga Y."/>
            <person name="Martin F.M."/>
            <person name="Grigoriev I.V."/>
            <person name="Hibbett D.S."/>
        </authorList>
    </citation>
    <scope>NUCLEOTIDE SEQUENCE [LARGE SCALE GENOMIC DNA]</scope>
    <source>
        <strain evidence="1 2">L-15889</strain>
    </source>
</reference>
<keyword evidence="2" id="KW-1185">Reference proteome</keyword>
<evidence type="ECO:0000313" key="1">
    <source>
        <dbReference type="EMBL" id="KZT64300.1"/>
    </source>
</evidence>